<dbReference type="InterPro" id="IPR003439">
    <property type="entry name" value="ABC_transporter-like_ATP-bd"/>
</dbReference>
<evidence type="ECO:0000256" key="6">
    <source>
        <dbReference type="ARBA" id="ARBA00022840"/>
    </source>
</evidence>
<proteinExistence type="inferred from homology"/>
<dbReference type="KEGG" id="aaeo:BJI67_11130"/>
<dbReference type="InterPro" id="IPR003593">
    <property type="entry name" value="AAA+_ATPase"/>
</dbReference>
<dbReference type="InterPro" id="IPR027417">
    <property type="entry name" value="P-loop_NTPase"/>
</dbReference>
<name>A0A1D8K9D7_9GAMM</name>
<dbReference type="NCBIfam" id="TIGR03005">
    <property type="entry name" value="ectoine_ehuA"/>
    <property type="match status" value="1"/>
</dbReference>
<dbReference type="Proteomes" id="UP000095342">
    <property type="component" value="Chromosome"/>
</dbReference>
<keyword evidence="3" id="KW-0813">Transport</keyword>
<dbReference type="SUPFAM" id="SSF52540">
    <property type="entry name" value="P-loop containing nucleoside triphosphate hydrolases"/>
    <property type="match status" value="1"/>
</dbReference>
<dbReference type="PIRSF" id="PIRSF039085">
    <property type="entry name" value="ABC_ATPase_HisP"/>
    <property type="match status" value="1"/>
</dbReference>
<dbReference type="Pfam" id="PF00005">
    <property type="entry name" value="ABC_tran"/>
    <property type="match status" value="1"/>
</dbReference>
<keyword evidence="4" id="KW-1003">Cell membrane</keyword>
<dbReference type="PANTHER" id="PTHR43166">
    <property type="entry name" value="AMINO ACID IMPORT ATP-BINDING PROTEIN"/>
    <property type="match status" value="1"/>
</dbReference>
<sequence length="261" mass="29114">MSQEMSQPIVQFQSVDKRFGDFEILKGFDFNIQRGEKVVIIGASGSGKSTVLRILMTLERIQGGEVYIDGTPLWHEPLPGGGSKPAGERYLHRMRTQVGMVFQHFNLFPHMTALRNVIEAPLRVLKLPRAEAEARGRALLERVGLGDKLTAFPAQLSGGQQQRVAIARALAMQPKVMLFDEPTSALDPEMIGEVLGVIRELAEESDLTMLIATHEMRFAREAADRVCFFDQGRILEDGPPSQIFGEPREARTREFLARVDA</sequence>
<dbReference type="PANTHER" id="PTHR43166:SF9">
    <property type="entry name" value="GLUTAMATE_ASPARTATE IMPORT ATP-BINDING PROTEIN GLTL"/>
    <property type="match status" value="1"/>
</dbReference>
<evidence type="ECO:0000256" key="3">
    <source>
        <dbReference type="ARBA" id="ARBA00022448"/>
    </source>
</evidence>
<gene>
    <name evidence="10" type="ORF">BJI67_11130</name>
</gene>
<feature type="domain" description="ABC transporter" evidence="9">
    <location>
        <begin position="10"/>
        <end position="256"/>
    </location>
</feature>
<evidence type="ECO:0000256" key="8">
    <source>
        <dbReference type="ARBA" id="ARBA00023136"/>
    </source>
</evidence>
<dbReference type="CDD" id="cd03262">
    <property type="entry name" value="ABC_HisP_GlnQ"/>
    <property type="match status" value="1"/>
</dbReference>
<protein>
    <submittedName>
        <fullName evidence="10">Ectoine/hydroxyectoine ABC transporter ATP-binding protein EhuA</fullName>
    </submittedName>
</protein>
<dbReference type="InterPro" id="IPR017871">
    <property type="entry name" value="ABC_transporter-like_CS"/>
</dbReference>
<keyword evidence="5" id="KW-0547">Nucleotide-binding</keyword>
<keyword evidence="6 10" id="KW-0067">ATP-binding</keyword>
<evidence type="ECO:0000313" key="11">
    <source>
        <dbReference type="Proteomes" id="UP000095342"/>
    </source>
</evidence>
<comment type="subcellular location">
    <subcellularLocation>
        <location evidence="1">Cell inner membrane</location>
        <topology evidence="1">Peripheral membrane protein</topology>
    </subcellularLocation>
</comment>
<dbReference type="GO" id="GO:0005886">
    <property type="term" value="C:plasma membrane"/>
    <property type="evidence" value="ECO:0007669"/>
    <property type="project" value="UniProtKB-SubCell"/>
</dbReference>
<evidence type="ECO:0000256" key="4">
    <source>
        <dbReference type="ARBA" id="ARBA00022475"/>
    </source>
</evidence>
<dbReference type="AlphaFoldDB" id="A0A1D8K9D7"/>
<evidence type="ECO:0000259" key="9">
    <source>
        <dbReference type="PROSITE" id="PS50893"/>
    </source>
</evidence>
<dbReference type="GO" id="GO:0015424">
    <property type="term" value="F:ABC-type amino acid transporter activity"/>
    <property type="evidence" value="ECO:0007669"/>
    <property type="project" value="InterPro"/>
</dbReference>
<evidence type="ECO:0000256" key="7">
    <source>
        <dbReference type="ARBA" id="ARBA00022970"/>
    </source>
</evidence>
<evidence type="ECO:0000313" key="10">
    <source>
        <dbReference type="EMBL" id="AOV17541.1"/>
    </source>
</evidence>
<evidence type="ECO:0000256" key="1">
    <source>
        <dbReference type="ARBA" id="ARBA00004417"/>
    </source>
</evidence>
<dbReference type="GO" id="GO:0005524">
    <property type="term" value="F:ATP binding"/>
    <property type="evidence" value="ECO:0007669"/>
    <property type="project" value="UniProtKB-KW"/>
</dbReference>
<dbReference type="InterPro" id="IPR030679">
    <property type="entry name" value="ABC_ATPase_HisP-typ"/>
</dbReference>
<dbReference type="FunFam" id="3.40.50.300:FF:000020">
    <property type="entry name" value="Amino acid ABC transporter ATP-binding component"/>
    <property type="match status" value="1"/>
</dbReference>
<comment type="similarity">
    <text evidence="2">Belongs to the ABC transporter superfamily.</text>
</comment>
<evidence type="ECO:0000256" key="5">
    <source>
        <dbReference type="ARBA" id="ARBA00022741"/>
    </source>
</evidence>
<dbReference type="SMART" id="SM00382">
    <property type="entry name" value="AAA"/>
    <property type="match status" value="1"/>
</dbReference>
<dbReference type="GO" id="GO:0016887">
    <property type="term" value="F:ATP hydrolysis activity"/>
    <property type="evidence" value="ECO:0007669"/>
    <property type="project" value="InterPro"/>
</dbReference>
<organism evidence="10 11">
    <name type="scientific">Acidihalobacter aeolianus</name>
    <dbReference type="NCBI Taxonomy" id="2792603"/>
    <lineage>
        <taxon>Bacteria</taxon>
        <taxon>Pseudomonadati</taxon>
        <taxon>Pseudomonadota</taxon>
        <taxon>Gammaproteobacteria</taxon>
        <taxon>Chromatiales</taxon>
        <taxon>Ectothiorhodospiraceae</taxon>
        <taxon>Acidihalobacter</taxon>
    </lineage>
</organism>
<accession>A0A1D8K9D7</accession>
<keyword evidence="11" id="KW-1185">Reference proteome</keyword>
<evidence type="ECO:0000256" key="2">
    <source>
        <dbReference type="ARBA" id="ARBA00005417"/>
    </source>
</evidence>
<keyword evidence="7" id="KW-0029">Amino-acid transport</keyword>
<dbReference type="Gene3D" id="3.40.50.300">
    <property type="entry name" value="P-loop containing nucleotide triphosphate hydrolases"/>
    <property type="match status" value="1"/>
</dbReference>
<dbReference type="PROSITE" id="PS50893">
    <property type="entry name" value="ABC_TRANSPORTER_2"/>
    <property type="match status" value="1"/>
</dbReference>
<dbReference type="InterPro" id="IPR014343">
    <property type="entry name" value="Ectoine_EhuA"/>
</dbReference>
<dbReference type="RefSeq" id="WP_070073089.1">
    <property type="nucleotide sequence ID" value="NZ_CP017448.1"/>
</dbReference>
<dbReference type="PROSITE" id="PS00211">
    <property type="entry name" value="ABC_TRANSPORTER_1"/>
    <property type="match status" value="1"/>
</dbReference>
<keyword evidence="8" id="KW-0472">Membrane</keyword>
<dbReference type="InterPro" id="IPR050086">
    <property type="entry name" value="MetN_ABC_transporter-like"/>
</dbReference>
<reference evidence="10 11" key="1">
    <citation type="submission" date="2016-09" db="EMBL/GenBank/DDBJ databases">
        <title>Acidihalobacter prosperus V6 (DSM14174).</title>
        <authorList>
            <person name="Khaleque H.N."/>
            <person name="Ramsay J.P."/>
            <person name="Murphy R.J.T."/>
            <person name="Kaksonen A.H."/>
            <person name="Boxall N.J."/>
            <person name="Watkin E.L.J."/>
        </authorList>
    </citation>
    <scope>NUCLEOTIDE SEQUENCE [LARGE SCALE GENOMIC DNA]</scope>
    <source>
        <strain evidence="10 11">V6</strain>
    </source>
</reference>
<dbReference type="EMBL" id="CP017448">
    <property type="protein sequence ID" value="AOV17541.1"/>
    <property type="molecule type" value="Genomic_DNA"/>
</dbReference>